<feature type="non-terminal residue" evidence="7">
    <location>
        <position position="1"/>
    </location>
</feature>
<keyword evidence="6" id="KW-0814">Transposable element</keyword>
<keyword evidence="3 6" id="KW-0815">Transposition</keyword>
<dbReference type="NCBIfam" id="NF033544">
    <property type="entry name" value="transpos_IS1249"/>
    <property type="match status" value="1"/>
</dbReference>
<keyword evidence="8" id="KW-1185">Reference proteome</keyword>
<dbReference type="InterPro" id="IPR001207">
    <property type="entry name" value="Transposase_mutator"/>
</dbReference>
<dbReference type="RefSeq" id="WP_156100152.1">
    <property type="nucleotide sequence ID" value="NZ_JGYV01000021.1"/>
</dbReference>
<evidence type="ECO:0000256" key="6">
    <source>
        <dbReference type="RuleBase" id="RU365089"/>
    </source>
</evidence>
<evidence type="ECO:0000256" key="5">
    <source>
        <dbReference type="ARBA" id="ARBA00023172"/>
    </source>
</evidence>
<dbReference type="Pfam" id="PF00872">
    <property type="entry name" value="Transposase_mut"/>
    <property type="match status" value="1"/>
</dbReference>
<protein>
    <recommendedName>
        <fullName evidence="6">Mutator family transposase</fullName>
    </recommendedName>
</protein>
<evidence type="ECO:0000313" key="8">
    <source>
        <dbReference type="Proteomes" id="UP000029067"/>
    </source>
</evidence>
<proteinExistence type="inferred from homology"/>
<reference evidence="7 8" key="1">
    <citation type="submission" date="2014-03" db="EMBL/GenBank/DDBJ databases">
        <title>Genomics of Bifidobacteria.</title>
        <authorList>
            <person name="Ventura M."/>
            <person name="Milani C."/>
            <person name="Lugli G.A."/>
        </authorList>
    </citation>
    <scope>NUCLEOTIDE SEQUENCE [LARGE SCALE GENOMIC DNA]</scope>
    <source>
        <strain evidence="7 8">LMG 10738</strain>
    </source>
</reference>
<dbReference type="eggNOG" id="COG3677">
    <property type="taxonomic scope" value="Bacteria"/>
</dbReference>
<keyword evidence="5 6" id="KW-0233">DNA recombination</keyword>
<dbReference type="PANTHER" id="PTHR33217:SF9">
    <property type="entry name" value="MUTATOR FAMILY TRANSPOSASE"/>
    <property type="match status" value="1"/>
</dbReference>
<keyword evidence="4 6" id="KW-0238">DNA-binding</keyword>
<gene>
    <name evidence="7" type="ORF">BCUN_1468</name>
</gene>
<dbReference type="GO" id="GO:0003677">
    <property type="term" value="F:DNA binding"/>
    <property type="evidence" value="ECO:0007669"/>
    <property type="project" value="UniProtKB-UniRule"/>
</dbReference>
<accession>A0A087ANF4</accession>
<evidence type="ECO:0000256" key="3">
    <source>
        <dbReference type="ARBA" id="ARBA00022578"/>
    </source>
</evidence>
<comment type="function">
    <text evidence="1 6">Required for the transposition of the insertion element.</text>
</comment>
<dbReference type="Proteomes" id="UP000029067">
    <property type="component" value="Unassembled WGS sequence"/>
</dbReference>
<dbReference type="AlphaFoldDB" id="A0A087ANF4"/>
<dbReference type="GO" id="GO:0006313">
    <property type="term" value="P:DNA transposition"/>
    <property type="evidence" value="ECO:0007669"/>
    <property type="project" value="UniProtKB-UniRule"/>
</dbReference>
<comment type="similarity">
    <text evidence="2 6">Belongs to the transposase mutator family.</text>
</comment>
<organism evidence="7 8">
    <name type="scientific">Bifidobacterium cuniculi</name>
    <dbReference type="NCBI Taxonomy" id="1688"/>
    <lineage>
        <taxon>Bacteria</taxon>
        <taxon>Bacillati</taxon>
        <taxon>Actinomycetota</taxon>
        <taxon>Actinomycetes</taxon>
        <taxon>Bifidobacteriales</taxon>
        <taxon>Bifidobacteriaceae</taxon>
        <taxon>Bifidobacterium</taxon>
    </lineage>
</organism>
<dbReference type="PANTHER" id="PTHR33217">
    <property type="entry name" value="TRANSPOSASE FOR INSERTION SEQUENCE ELEMENT IS1081"/>
    <property type="match status" value="1"/>
</dbReference>
<evidence type="ECO:0000313" key="7">
    <source>
        <dbReference type="EMBL" id="KFI60304.1"/>
    </source>
</evidence>
<evidence type="ECO:0000256" key="2">
    <source>
        <dbReference type="ARBA" id="ARBA00010961"/>
    </source>
</evidence>
<dbReference type="GO" id="GO:0004803">
    <property type="term" value="F:transposase activity"/>
    <property type="evidence" value="ECO:0007669"/>
    <property type="project" value="UniProtKB-UniRule"/>
</dbReference>
<dbReference type="InterPro" id="IPR048004">
    <property type="entry name" value="IS1249_transpos"/>
</dbReference>
<dbReference type="OrthoDB" id="9793302at2"/>
<evidence type="ECO:0000256" key="1">
    <source>
        <dbReference type="ARBA" id="ARBA00002190"/>
    </source>
</evidence>
<evidence type="ECO:0000256" key="4">
    <source>
        <dbReference type="ARBA" id="ARBA00023125"/>
    </source>
</evidence>
<comment type="caution">
    <text evidence="7">The sequence shown here is derived from an EMBL/GenBank/DDBJ whole genome shotgun (WGS) entry which is preliminary data.</text>
</comment>
<sequence>QDEHRLPARTLRRRCRVLWELIPPVPRDGVVQPVLHLDGIHLGRDTVVLVAMDEHSRVVGWHAAKREASDAWKALMARVAPPDLVVCDGDGGLLKALREHWPGTPVQRCLFHVCLAITKLTGRNPRTEPSRKMRALAVQVGRVHDRDGAEQWLERYRDWCDRWQEYLDETTTDAKGRKRPAHDRLVRVRRMLDRLVASGTLFAFLDHEKAPATNNRIESANGSIRRMLRDHRGLSLARRIKAICWWCHQHTAHPESDAWLAANALTEQDLADWYQHAWQYAPQDLRDPDSMPARYGTGIDWNAFHDH</sequence>
<dbReference type="EMBL" id="JGYV01000021">
    <property type="protein sequence ID" value="KFI60304.1"/>
    <property type="molecule type" value="Genomic_DNA"/>
</dbReference>
<name>A0A087ANF4_9BIFI</name>